<dbReference type="AlphaFoldDB" id="A0A7U7I9W2"/>
<evidence type="ECO:0000313" key="3">
    <source>
        <dbReference type="Proteomes" id="UP000583387"/>
    </source>
</evidence>
<dbReference type="EMBL" id="CAJFCI010000057">
    <property type="protein sequence ID" value="CAD5108596.1"/>
    <property type="molecule type" value="Genomic_DNA"/>
</dbReference>
<protein>
    <recommendedName>
        <fullName evidence="4">Lipoprotein</fullName>
    </recommendedName>
</protein>
<feature type="chain" id="PRO_5031188764" description="Lipoprotein" evidence="1">
    <location>
        <begin position="17"/>
        <end position="298"/>
    </location>
</feature>
<keyword evidence="3" id="KW-1185">Reference proteome</keyword>
<evidence type="ECO:0000313" key="2">
    <source>
        <dbReference type="EMBL" id="CAD5108596.1"/>
    </source>
</evidence>
<organism evidence="2 3">
    <name type="scientific">Zestomonas carbonaria</name>
    <dbReference type="NCBI Taxonomy" id="2762745"/>
    <lineage>
        <taxon>Bacteria</taxon>
        <taxon>Pseudomonadati</taxon>
        <taxon>Pseudomonadota</taxon>
        <taxon>Gammaproteobacteria</taxon>
        <taxon>Pseudomonadales</taxon>
        <taxon>Pseudomonadaceae</taxon>
        <taxon>Zestomonas</taxon>
    </lineage>
</organism>
<evidence type="ECO:0008006" key="4">
    <source>
        <dbReference type="Google" id="ProtNLM"/>
    </source>
</evidence>
<comment type="caution">
    <text evidence="2">The sequence shown here is derived from an EMBL/GenBank/DDBJ whole genome shotgun (WGS) entry which is preliminary data.</text>
</comment>
<sequence>MSLATRSLLALTLALAGCSTSTPLQPRASEELSSLLRQERLRLELAPAERPLLRSATSMDGAQMTQDGQQVAQSLSSMNQGVVNAGSTDAGAAAVGIVLGSLLVTQLKRSGVEEKRQTEADLAIAELIGLLEAPPRQDWLAPSYAQALAEAGRAPSDSAALTLRVAPQLVLSRDRRSVRLINEIKLLHGRGSLYEGRIEVHGAALACTDECLQMWAADDGTALRRATDELVRESVRVLLLDWQTENFRGLAGEERTLRYQVGEERFVERGRLLALDSPSPLFLNLRGWVKSVPAPLEP</sequence>
<proteinExistence type="predicted"/>
<dbReference type="RefSeq" id="WP_187671914.1">
    <property type="nucleotide sequence ID" value="NZ_CAJFCI010000057.1"/>
</dbReference>
<dbReference type="PROSITE" id="PS51257">
    <property type="entry name" value="PROKAR_LIPOPROTEIN"/>
    <property type="match status" value="1"/>
</dbReference>
<dbReference type="Proteomes" id="UP000583387">
    <property type="component" value="Unassembled WGS sequence"/>
</dbReference>
<reference evidence="2 3" key="1">
    <citation type="submission" date="2020-08" db="EMBL/GenBank/DDBJ databases">
        <authorList>
            <person name="Criscuolo A."/>
        </authorList>
    </citation>
    <scope>NUCLEOTIDE SEQUENCE [LARGE SCALE GENOMIC DNA]</scope>
    <source>
        <strain evidence="2">CIP111764</strain>
    </source>
</reference>
<accession>A0A7U7I9W2</accession>
<gene>
    <name evidence="2" type="ORF">PSEWESI4_02888</name>
</gene>
<keyword evidence="1" id="KW-0732">Signal</keyword>
<evidence type="ECO:0000256" key="1">
    <source>
        <dbReference type="SAM" id="SignalP"/>
    </source>
</evidence>
<name>A0A7U7I9W2_9GAMM</name>
<feature type="signal peptide" evidence="1">
    <location>
        <begin position="1"/>
        <end position="16"/>
    </location>
</feature>